<comment type="caution">
    <text evidence="2">The sequence shown here is derived from an EMBL/GenBank/DDBJ whole genome shotgun (WGS) entry which is preliminary data.</text>
</comment>
<keyword evidence="1" id="KW-0812">Transmembrane</keyword>
<proteinExistence type="predicted"/>
<dbReference type="Proteomes" id="UP000245790">
    <property type="component" value="Unassembled WGS sequence"/>
</dbReference>
<dbReference type="RefSeq" id="WP_109763926.1">
    <property type="nucleotide sequence ID" value="NZ_QGGU01000008.1"/>
</dbReference>
<dbReference type="EMBL" id="QGGU01000008">
    <property type="protein sequence ID" value="PWK49120.1"/>
    <property type="molecule type" value="Genomic_DNA"/>
</dbReference>
<dbReference type="InterPro" id="IPR021244">
    <property type="entry name" value="DUF2802"/>
</dbReference>
<keyword evidence="3" id="KW-1185">Reference proteome</keyword>
<dbReference type="AlphaFoldDB" id="A0A316FN20"/>
<keyword evidence="1" id="KW-1133">Transmembrane helix</keyword>
<dbReference type="OrthoDB" id="7068231at2"/>
<protein>
    <submittedName>
        <fullName evidence="2">Uncharacterized protein DUF2802</fullName>
    </submittedName>
</protein>
<organism evidence="2 3">
    <name type="scientific">Pleionea mediterranea</name>
    <dbReference type="NCBI Taxonomy" id="523701"/>
    <lineage>
        <taxon>Bacteria</taxon>
        <taxon>Pseudomonadati</taxon>
        <taxon>Pseudomonadota</taxon>
        <taxon>Gammaproteobacteria</taxon>
        <taxon>Oceanospirillales</taxon>
        <taxon>Pleioneaceae</taxon>
        <taxon>Pleionea</taxon>
    </lineage>
</organism>
<gene>
    <name evidence="2" type="ORF">C8D97_10829</name>
</gene>
<reference evidence="2 3" key="1">
    <citation type="submission" date="2018-05" db="EMBL/GenBank/DDBJ databases">
        <title>Genomic Encyclopedia of Type Strains, Phase IV (KMG-IV): sequencing the most valuable type-strain genomes for metagenomic binning, comparative biology and taxonomic classification.</title>
        <authorList>
            <person name="Goeker M."/>
        </authorList>
    </citation>
    <scope>NUCLEOTIDE SEQUENCE [LARGE SCALE GENOMIC DNA]</scope>
    <source>
        <strain evidence="2 3">DSM 25350</strain>
    </source>
</reference>
<name>A0A316FN20_9GAMM</name>
<evidence type="ECO:0000313" key="3">
    <source>
        <dbReference type="Proteomes" id="UP000245790"/>
    </source>
</evidence>
<feature type="transmembrane region" description="Helical" evidence="1">
    <location>
        <begin position="6"/>
        <end position="27"/>
    </location>
</feature>
<evidence type="ECO:0000313" key="2">
    <source>
        <dbReference type="EMBL" id="PWK49120.1"/>
    </source>
</evidence>
<evidence type="ECO:0000256" key="1">
    <source>
        <dbReference type="SAM" id="Phobius"/>
    </source>
</evidence>
<sequence>MVFDWTLQQIIIAALVVFQLVCLFYIAGLKSSIGKLQQTVSRLSEEQQAMLSGSVGLGRKLFEVATNLNHLEQSQADLQQSTPNDKAIEQAAKMLQKGLSVEDVIDSCQISRGEAELLRDMMSANAIH</sequence>
<dbReference type="Pfam" id="PF10975">
    <property type="entry name" value="DUF2802"/>
    <property type="match status" value="1"/>
</dbReference>
<accession>A0A316FN20</accession>
<keyword evidence="1" id="KW-0472">Membrane</keyword>